<evidence type="ECO:0000313" key="2">
    <source>
        <dbReference type="Proteomes" id="UP001367508"/>
    </source>
</evidence>
<evidence type="ECO:0000313" key="1">
    <source>
        <dbReference type="EMBL" id="KAK7360971.1"/>
    </source>
</evidence>
<comment type="caution">
    <text evidence="1">The sequence shown here is derived from an EMBL/GenBank/DDBJ whole genome shotgun (WGS) entry which is preliminary data.</text>
</comment>
<gene>
    <name evidence="1" type="ORF">VNO77_02992</name>
</gene>
<accession>A0AAN9MW09</accession>
<sequence>MREQNHSFWLTRGCGMFRDISDQFIQLKVNVRFDVKTTLHGPQPVILAAGNKNTSATGEHVAMRVCSLIKGHAGANGPAHNPLKGEPKICWLSCPF</sequence>
<protein>
    <submittedName>
        <fullName evidence="1">Uncharacterized protein</fullName>
    </submittedName>
</protein>
<dbReference type="AlphaFoldDB" id="A0AAN9MW09"/>
<reference evidence="1 2" key="1">
    <citation type="submission" date="2024-01" db="EMBL/GenBank/DDBJ databases">
        <title>The genomes of 5 underutilized Papilionoideae crops provide insights into root nodulation and disease resistanc.</title>
        <authorList>
            <person name="Jiang F."/>
        </authorList>
    </citation>
    <scope>NUCLEOTIDE SEQUENCE [LARGE SCALE GENOMIC DNA]</scope>
    <source>
        <strain evidence="1">LVBAO_FW01</strain>
        <tissue evidence="1">Leaves</tissue>
    </source>
</reference>
<proteinExistence type="predicted"/>
<name>A0AAN9MW09_CANGL</name>
<organism evidence="1 2">
    <name type="scientific">Canavalia gladiata</name>
    <name type="common">Sword bean</name>
    <name type="synonym">Dolichos gladiatus</name>
    <dbReference type="NCBI Taxonomy" id="3824"/>
    <lineage>
        <taxon>Eukaryota</taxon>
        <taxon>Viridiplantae</taxon>
        <taxon>Streptophyta</taxon>
        <taxon>Embryophyta</taxon>
        <taxon>Tracheophyta</taxon>
        <taxon>Spermatophyta</taxon>
        <taxon>Magnoliopsida</taxon>
        <taxon>eudicotyledons</taxon>
        <taxon>Gunneridae</taxon>
        <taxon>Pentapetalae</taxon>
        <taxon>rosids</taxon>
        <taxon>fabids</taxon>
        <taxon>Fabales</taxon>
        <taxon>Fabaceae</taxon>
        <taxon>Papilionoideae</taxon>
        <taxon>50 kb inversion clade</taxon>
        <taxon>NPAAA clade</taxon>
        <taxon>indigoferoid/millettioid clade</taxon>
        <taxon>Phaseoleae</taxon>
        <taxon>Canavalia</taxon>
    </lineage>
</organism>
<dbReference type="EMBL" id="JAYMYQ010000001">
    <property type="protein sequence ID" value="KAK7360971.1"/>
    <property type="molecule type" value="Genomic_DNA"/>
</dbReference>
<dbReference type="Proteomes" id="UP001367508">
    <property type="component" value="Unassembled WGS sequence"/>
</dbReference>
<keyword evidence="2" id="KW-1185">Reference proteome</keyword>